<dbReference type="SMART" id="SM00953">
    <property type="entry name" value="RES"/>
    <property type="match status" value="1"/>
</dbReference>
<organism evidence="2 3">
    <name type="scientific">Rivihabitans pingtungensis</name>
    <dbReference type="NCBI Taxonomy" id="1054498"/>
    <lineage>
        <taxon>Bacteria</taxon>
        <taxon>Pseudomonadati</taxon>
        <taxon>Pseudomonadota</taxon>
        <taxon>Betaproteobacteria</taxon>
        <taxon>Neisseriales</taxon>
        <taxon>Aquaspirillaceae</taxon>
        <taxon>Rivihabitans</taxon>
    </lineage>
</organism>
<dbReference type="AlphaFoldDB" id="A0A318KQ54"/>
<protein>
    <submittedName>
        <fullName evidence="2">RES domain-containing protein</fullName>
    </submittedName>
</protein>
<comment type="caution">
    <text evidence="2">The sequence shown here is derived from an EMBL/GenBank/DDBJ whole genome shotgun (WGS) entry which is preliminary data.</text>
</comment>
<evidence type="ECO:0000313" key="3">
    <source>
        <dbReference type="Proteomes" id="UP000247555"/>
    </source>
</evidence>
<accession>A0A318KQ54</accession>
<dbReference type="InterPro" id="IPR014914">
    <property type="entry name" value="RES_dom"/>
</dbReference>
<gene>
    <name evidence="2" type="ORF">DFR34_10518</name>
</gene>
<evidence type="ECO:0000259" key="1">
    <source>
        <dbReference type="SMART" id="SM00953"/>
    </source>
</evidence>
<reference evidence="2 3" key="1">
    <citation type="submission" date="2018-05" db="EMBL/GenBank/DDBJ databases">
        <title>Genomic Encyclopedia of Type Strains, Phase IV (KMG-IV): sequencing the most valuable type-strain genomes for metagenomic binning, comparative biology and taxonomic classification.</title>
        <authorList>
            <person name="Goeker M."/>
        </authorList>
    </citation>
    <scope>NUCLEOTIDE SEQUENCE [LARGE SCALE GENOMIC DNA]</scope>
    <source>
        <strain evidence="2 3">DSM 29661</strain>
    </source>
</reference>
<sequence length="220" mass="24362">MSLDSTSPLFTPPPRLDLSFVSLPIGSLLHRVHGMLHTATEFNPGYQGNARFSPIQSSPDRPAPTLYAGSSRDCALMETVFHDVPYLPGYKTLDLARLDMKSHTILALQHTLQLVDLRSIALHKLGISRAELIDCEKAHYPRTRAWAQAIYQQCPQAQGLLWTSRRDDSAQAYMLFGDRVPADALRVASDSLSLRHHLPTWEAVLALAERLGVCLVPGQG</sequence>
<feature type="domain" description="RES" evidence="1">
    <location>
        <begin position="42"/>
        <end position="188"/>
    </location>
</feature>
<dbReference type="EMBL" id="QJKI01000005">
    <property type="protein sequence ID" value="PXX79820.1"/>
    <property type="molecule type" value="Genomic_DNA"/>
</dbReference>
<evidence type="ECO:0000313" key="2">
    <source>
        <dbReference type="EMBL" id="PXX79820.1"/>
    </source>
</evidence>
<dbReference type="Proteomes" id="UP000247555">
    <property type="component" value="Unassembled WGS sequence"/>
</dbReference>
<dbReference type="RefSeq" id="WP_110390126.1">
    <property type="nucleotide sequence ID" value="NZ_QJKI01000005.1"/>
</dbReference>
<dbReference type="Pfam" id="PF08808">
    <property type="entry name" value="RES"/>
    <property type="match status" value="1"/>
</dbReference>
<keyword evidence="3" id="KW-1185">Reference proteome</keyword>
<dbReference type="OrthoDB" id="7257056at2"/>
<name>A0A318KQ54_9NEIS</name>
<proteinExistence type="predicted"/>